<sequence length="192" mass="21834">MNESTEILLLRDINEDAQWLIRMVENLLSVTKIKDASASIIKTSELAEEVIAEAVQRVKSRFRSAEINVSVPAEALFVRMDATLIEQVLINLLENALKYSQPQTPVTLEVRKEPDWVKFSVIDQEKDSKRWDFSMNNNEKPTMDANRGMGIGLSICQSIIKAHNGLIGAYKADEKVVFYFQLPIDKGEKYEN</sequence>
<dbReference type="SUPFAM" id="SSF55874">
    <property type="entry name" value="ATPase domain of HSP90 chaperone/DNA topoisomerase II/histidine kinase"/>
    <property type="match status" value="1"/>
</dbReference>
<protein>
    <submittedName>
        <fullName evidence="2">Sensor protein KdpD</fullName>
        <ecNumber evidence="2">2.7.13.3</ecNumber>
    </submittedName>
</protein>
<dbReference type="PROSITE" id="PS50109">
    <property type="entry name" value="HIS_KIN"/>
    <property type="match status" value="1"/>
</dbReference>
<dbReference type="InterPro" id="IPR036890">
    <property type="entry name" value="HATPase_C_sf"/>
</dbReference>
<dbReference type="Pfam" id="PF02518">
    <property type="entry name" value="HATPase_c"/>
    <property type="match status" value="1"/>
</dbReference>
<dbReference type="GO" id="GO:0000155">
    <property type="term" value="F:phosphorelay sensor kinase activity"/>
    <property type="evidence" value="ECO:0007669"/>
    <property type="project" value="TreeGrafter"/>
</dbReference>
<evidence type="ECO:0000259" key="1">
    <source>
        <dbReference type="PROSITE" id="PS50109"/>
    </source>
</evidence>
<dbReference type="EMBL" id="VSSQ01016266">
    <property type="protein sequence ID" value="MPM57435.1"/>
    <property type="molecule type" value="Genomic_DNA"/>
</dbReference>
<accession>A0A645AW10</accession>
<gene>
    <name evidence="2" type="primary">kdpD_24</name>
    <name evidence="2" type="ORF">SDC9_104257</name>
</gene>
<evidence type="ECO:0000313" key="2">
    <source>
        <dbReference type="EMBL" id="MPM57435.1"/>
    </source>
</evidence>
<dbReference type="InterPro" id="IPR052023">
    <property type="entry name" value="Histidine_kinase_KdpD"/>
</dbReference>
<organism evidence="2">
    <name type="scientific">bioreactor metagenome</name>
    <dbReference type="NCBI Taxonomy" id="1076179"/>
    <lineage>
        <taxon>unclassified sequences</taxon>
        <taxon>metagenomes</taxon>
        <taxon>ecological metagenomes</taxon>
    </lineage>
</organism>
<proteinExistence type="predicted"/>
<dbReference type="CDD" id="cd00075">
    <property type="entry name" value="HATPase"/>
    <property type="match status" value="1"/>
</dbReference>
<dbReference type="SMART" id="SM00387">
    <property type="entry name" value="HATPase_c"/>
    <property type="match status" value="1"/>
</dbReference>
<dbReference type="InterPro" id="IPR005467">
    <property type="entry name" value="His_kinase_dom"/>
</dbReference>
<dbReference type="PANTHER" id="PTHR45569:SF1">
    <property type="entry name" value="SENSOR PROTEIN KDPD"/>
    <property type="match status" value="1"/>
</dbReference>
<keyword evidence="2" id="KW-0808">Transferase</keyword>
<name>A0A645AW10_9ZZZZ</name>
<feature type="domain" description="Histidine kinase" evidence="1">
    <location>
        <begin position="1"/>
        <end position="186"/>
    </location>
</feature>
<dbReference type="EC" id="2.7.13.3" evidence="2"/>
<dbReference type="Gene3D" id="3.30.565.10">
    <property type="entry name" value="Histidine kinase-like ATPase, C-terminal domain"/>
    <property type="match status" value="1"/>
</dbReference>
<dbReference type="InterPro" id="IPR003594">
    <property type="entry name" value="HATPase_dom"/>
</dbReference>
<dbReference type="PANTHER" id="PTHR45569">
    <property type="entry name" value="SENSOR PROTEIN KDPD"/>
    <property type="match status" value="1"/>
</dbReference>
<reference evidence="2" key="1">
    <citation type="submission" date="2019-08" db="EMBL/GenBank/DDBJ databases">
        <authorList>
            <person name="Kucharzyk K."/>
            <person name="Murdoch R.W."/>
            <person name="Higgins S."/>
            <person name="Loffler F."/>
        </authorList>
    </citation>
    <scope>NUCLEOTIDE SEQUENCE</scope>
</reference>
<dbReference type="GO" id="GO:0005886">
    <property type="term" value="C:plasma membrane"/>
    <property type="evidence" value="ECO:0007669"/>
    <property type="project" value="TreeGrafter"/>
</dbReference>
<dbReference type="AlphaFoldDB" id="A0A645AW10"/>
<comment type="caution">
    <text evidence="2">The sequence shown here is derived from an EMBL/GenBank/DDBJ whole genome shotgun (WGS) entry which is preliminary data.</text>
</comment>